<dbReference type="CDD" id="cd05324">
    <property type="entry name" value="carb_red_PTCR-like_SDR_c"/>
    <property type="match status" value="1"/>
</dbReference>
<dbReference type="Proteomes" id="UP001566132">
    <property type="component" value="Unassembled WGS sequence"/>
</dbReference>
<evidence type="ECO:0000256" key="4">
    <source>
        <dbReference type="ARBA" id="ARBA00026118"/>
    </source>
</evidence>
<keyword evidence="3" id="KW-0560">Oxidoreductase</keyword>
<evidence type="ECO:0000256" key="1">
    <source>
        <dbReference type="ARBA" id="ARBA00006484"/>
    </source>
</evidence>
<proteinExistence type="inferred from homology"/>
<dbReference type="EMBL" id="JBDJPC010000007">
    <property type="protein sequence ID" value="KAL1493753.1"/>
    <property type="molecule type" value="Genomic_DNA"/>
</dbReference>
<gene>
    <name evidence="6" type="ORF">ABEB36_009447</name>
</gene>
<protein>
    <recommendedName>
        <fullName evidence="4">carbonyl reductase (NADPH)</fullName>
        <ecNumber evidence="4">1.1.1.184</ecNumber>
    </recommendedName>
</protein>
<dbReference type="Pfam" id="PF00106">
    <property type="entry name" value="adh_short"/>
    <property type="match status" value="1"/>
</dbReference>
<evidence type="ECO:0000313" key="7">
    <source>
        <dbReference type="Proteomes" id="UP001566132"/>
    </source>
</evidence>
<dbReference type="PRINTS" id="PR00080">
    <property type="entry name" value="SDRFAMILY"/>
</dbReference>
<dbReference type="GO" id="GO:0004090">
    <property type="term" value="F:carbonyl reductase (NADPH) activity"/>
    <property type="evidence" value="ECO:0007669"/>
    <property type="project" value="UniProtKB-EC"/>
</dbReference>
<evidence type="ECO:0000256" key="5">
    <source>
        <dbReference type="RuleBase" id="RU000363"/>
    </source>
</evidence>
<dbReference type="PANTHER" id="PTHR43963:SF4">
    <property type="entry name" value="CARBONYL REDUCTASE (NADPH)"/>
    <property type="match status" value="1"/>
</dbReference>
<dbReference type="SUPFAM" id="SSF51735">
    <property type="entry name" value="NAD(P)-binding Rossmann-fold domains"/>
    <property type="match status" value="1"/>
</dbReference>
<evidence type="ECO:0000256" key="3">
    <source>
        <dbReference type="ARBA" id="ARBA00023002"/>
    </source>
</evidence>
<comment type="caution">
    <text evidence="6">The sequence shown here is derived from an EMBL/GenBank/DDBJ whole genome shotgun (WGS) entry which is preliminary data.</text>
</comment>
<dbReference type="InterPro" id="IPR002347">
    <property type="entry name" value="SDR_fam"/>
</dbReference>
<accession>A0ABD1EGG6</accession>
<keyword evidence="2" id="KW-0521">NADP</keyword>
<evidence type="ECO:0000256" key="2">
    <source>
        <dbReference type="ARBA" id="ARBA00022857"/>
    </source>
</evidence>
<dbReference type="PRINTS" id="PR00081">
    <property type="entry name" value="GDHRDH"/>
</dbReference>
<evidence type="ECO:0000313" key="6">
    <source>
        <dbReference type="EMBL" id="KAL1493753.1"/>
    </source>
</evidence>
<dbReference type="InterPro" id="IPR045313">
    <property type="entry name" value="CBR1-like"/>
</dbReference>
<name>A0ABD1EGG6_HYPHA</name>
<dbReference type="AlphaFoldDB" id="A0ABD1EGG6"/>
<organism evidence="6 7">
    <name type="scientific">Hypothenemus hampei</name>
    <name type="common">Coffee berry borer</name>
    <dbReference type="NCBI Taxonomy" id="57062"/>
    <lineage>
        <taxon>Eukaryota</taxon>
        <taxon>Metazoa</taxon>
        <taxon>Ecdysozoa</taxon>
        <taxon>Arthropoda</taxon>
        <taxon>Hexapoda</taxon>
        <taxon>Insecta</taxon>
        <taxon>Pterygota</taxon>
        <taxon>Neoptera</taxon>
        <taxon>Endopterygota</taxon>
        <taxon>Coleoptera</taxon>
        <taxon>Polyphaga</taxon>
        <taxon>Cucujiformia</taxon>
        <taxon>Curculionidae</taxon>
        <taxon>Scolytinae</taxon>
        <taxon>Hypothenemus</taxon>
    </lineage>
</organism>
<comment type="similarity">
    <text evidence="1 5">Belongs to the short-chain dehydrogenases/reductases (SDR) family.</text>
</comment>
<dbReference type="PANTHER" id="PTHR43963">
    <property type="entry name" value="CARBONYL REDUCTASE 1-RELATED"/>
    <property type="match status" value="1"/>
</dbReference>
<reference evidence="6 7" key="1">
    <citation type="submission" date="2024-05" db="EMBL/GenBank/DDBJ databases">
        <title>Genetic variation in Jamaican populations of the coffee berry borer (Hypothenemus hampei).</title>
        <authorList>
            <person name="Errbii M."/>
            <person name="Myrie A."/>
        </authorList>
    </citation>
    <scope>NUCLEOTIDE SEQUENCE [LARGE SCALE GENOMIC DNA]</scope>
    <source>
        <strain evidence="6">JA-Hopewell-2020-01-JO</strain>
        <tissue evidence="6">Whole body</tissue>
    </source>
</reference>
<dbReference type="InterPro" id="IPR036291">
    <property type="entry name" value="NAD(P)-bd_dom_sf"/>
</dbReference>
<sequence>MWVISRKRKVLVTGANKGIGYAIVKGLCERFDGDVYLTSRDPVKGQEAVTKLKALGLNPLFHQLDITDQISIDNFKKFIKEEYGGIDILINNAGVYANQSLTMGEQAEYNVNVNYFGTLNLSSALFPLLRNNAHVVNVTSSVGRLQRIPSMDIQKKFKEPDLTIENLSKLMKEYIKTAKENRHVEEGWGSNAYGVSKVGLTALTMLQQKFFDQQYSNKNLSINAVHPGWIQTDMNKTATTSPENGAKSSLFAALDSNVKGQYIWNDCRIVDWAGPLPQRM</sequence>
<dbReference type="EC" id="1.1.1.184" evidence="4"/>
<keyword evidence="7" id="KW-1185">Reference proteome</keyword>
<dbReference type="Gene3D" id="3.40.50.720">
    <property type="entry name" value="NAD(P)-binding Rossmann-like Domain"/>
    <property type="match status" value="1"/>
</dbReference>